<dbReference type="GO" id="GO:0005634">
    <property type="term" value="C:nucleus"/>
    <property type="evidence" value="ECO:0007669"/>
    <property type="project" value="TreeGrafter"/>
</dbReference>
<reference evidence="7 8" key="1">
    <citation type="submission" date="2015-01" db="EMBL/GenBank/DDBJ databases">
        <title>The Genome Sequence of Capronia semiimmersa CBS27337.</title>
        <authorList>
            <consortium name="The Broad Institute Genomics Platform"/>
            <person name="Cuomo C."/>
            <person name="de Hoog S."/>
            <person name="Gorbushina A."/>
            <person name="Stielow B."/>
            <person name="Teixiera M."/>
            <person name="Abouelleil A."/>
            <person name="Chapman S.B."/>
            <person name="Priest M."/>
            <person name="Young S.K."/>
            <person name="Wortman J."/>
            <person name="Nusbaum C."/>
            <person name="Birren B."/>
        </authorList>
    </citation>
    <scope>NUCLEOTIDE SEQUENCE [LARGE SCALE GENOMIC DNA]</scope>
    <source>
        <strain evidence="7 8">CBS 27337</strain>
    </source>
</reference>
<evidence type="ECO:0000256" key="1">
    <source>
        <dbReference type="ARBA" id="ARBA00022723"/>
    </source>
</evidence>
<keyword evidence="3" id="KW-0862">Zinc</keyword>
<dbReference type="Pfam" id="PF04438">
    <property type="entry name" value="zf-HIT"/>
    <property type="match status" value="1"/>
</dbReference>
<feature type="compositionally biased region" description="Polar residues" evidence="5">
    <location>
        <begin position="104"/>
        <end position="117"/>
    </location>
</feature>
<dbReference type="CDD" id="cd23023">
    <property type="entry name" value="zf-HIT_BCD1"/>
    <property type="match status" value="1"/>
</dbReference>
<gene>
    <name evidence="7" type="ORF">PV04_07274</name>
</gene>
<organism evidence="7 8">
    <name type="scientific">Phialophora macrospora</name>
    <dbReference type="NCBI Taxonomy" id="1851006"/>
    <lineage>
        <taxon>Eukaryota</taxon>
        <taxon>Fungi</taxon>
        <taxon>Dikarya</taxon>
        <taxon>Ascomycota</taxon>
        <taxon>Pezizomycotina</taxon>
        <taxon>Eurotiomycetes</taxon>
        <taxon>Chaetothyriomycetidae</taxon>
        <taxon>Chaetothyriales</taxon>
        <taxon>Herpotrichiellaceae</taxon>
        <taxon>Phialophora</taxon>
    </lineage>
</organism>
<keyword evidence="2 4" id="KW-0863">Zinc-finger</keyword>
<dbReference type="HOGENOM" id="CLU_129394_0_0_1"/>
<dbReference type="STRING" id="5601.A0A0D2FDT8"/>
<evidence type="ECO:0000313" key="8">
    <source>
        <dbReference type="Proteomes" id="UP000054266"/>
    </source>
</evidence>
<feature type="region of interest" description="Disordered" evidence="5">
    <location>
        <begin position="42"/>
        <end position="63"/>
    </location>
</feature>
<keyword evidence="8" id="KW-1185">Reference proteome</keyword>
<dbReference type="GO" id="GO:0048254">
    <property type="term" value="P:snoRNA localization"/>
    <property type="evidence" value="ECO:0007669"/>
    <property type="project" value="TreeGrafter"/>
</dbReference>
<evidence type="ECO:0000256" key="3">
    <source>
        <dbReference type="ARBA" id="ARBA00022833"/>
    </source>
</evidence>
<dbReference type="Gene3D" id="3.30.60.190">
    <property type="match status" value="1"/>
</dbReference>
<evidence type="ECO:0000256" key="5">
    <source>
        <dbReference type="SAM" id="MobiDB-lite"/>
    </source>
</evidence>
<protein>
    <recommendedName>
        <fullName evidence="6">HIT-type domain-containing protein</fullName>
    </recommendedName>
</protein>
<dbReference type="InterPro" id="IPR051639">
    <property type="entry name" value="BCD1"/>
</dbReference>
<dbReference type="PROSITE" id="PS51083">
    <property type="entry name" value="ZF_HIT"/>
    <property type="match status" value="1"/>
</dbReference>
<feature type="region of interest" description="Disordered" evidence="5">
    <location>
        <begin position="96"/>
        <end position="117"/>
    </location>
</feature>
<proteinExistence type="predicted"/>
<dbReference type="SUPFAM" id="SSF144232">
    <property type="entry name" value="HIT/MYND zinc finger-like"/>
    <property type="match status" value="1"/>
</dbReference>
<dbReference type="GO" id="GO:0000492">
    <property type="term" value="P:box C/D snoRNP assembly"/>
    <property type="evidence" value="ECO:0007669"/>
    <property type="project" value="TreeGrafter"/>
</dbReference>
<dbReference type="GO" id="GO:0008270">
    <property type="term" value="F:zinc ion binding"/>
    <property type="evidence" value="ECO:0007669"/>
    <property type="project" value="UniProtKB-UniRule"/>
</dbReference>
<evidence type="ECO:0000313" key="7">
    <source>
        <dbReference type="EMBL" id="KIW64980.1"/>
    </source>
</evidence>
<dbReference type="EMBL" id="KN846960">
    <property type="protein sequence ID" value="KIW64980.1"/>
    <property type="molecule type" value="Genomic_DNA"/>
</dbReference>
<sequence>MQVCSVCANQTSKYRCPSCRASSCSLPCFQTHKSGCTHPASKTIANPTSPPRPSPASVEDVPFSDSLIHDPRLQKLFDQYPNLRVKLKYIFDTATGNGHGDEPSNPNARGQRYQNPPNKRITHAMRILASQLNSENADGSGVKAFAEFVAELNPNRSGGDTGHENFLP</sequence>
<evidence type="ECO:0000256" key="2">
    <source>
        <dbReference type="ARBA" id="ARBA00022771"/>
    </source>
</evidence>
<dbReference type="AlphaFoldDB" id="A0A0D2FDT8"/>
<dbReference type="GO" id="GO:0070761">
    <property type="term" value="C:pre-snoRNP complex"/>
    <property type="evidence" value="ECO:0007669"/>
    <property type="project" value="TreeGrafter"/>
</dbReference>
<evidence type="ECO:0000256" key="4">
    <source>
        <dbReference type="PROSITE-ProRule" id="PRU00453"/>
    </source>
</evidence>
<dbReference type="Proteomes" id="UP000054266">
    <property type="component" value="Unassembled WGS sequence"/>
</dbReference>
<dbReference type="PANTHER" id="PTHR13483:SF11">
    <property type="entry name" value="ZINC FINGER HIT DOMAIN-CONTAINING PROTEIN 3"/>
    <property type="match status" value="1"/>
</dbReference>
<name>A0A0D2FDT8_9EURO</name>
<accession>A0A0D2FDT8</accession>
<evidence type="ECO:0000259" key="6">
    <source>
        <dbReference type="PROSITE" id="PS51083"/>
    </source>
</evidence>
<dbReference type="GO" id="GO:0000463">
    <property type="term" value="P:maturation of LSU-rRNA from tricistronic rRNA transcript (SSU-rRNA, 5.8S rRNA, LSU-rRNA)"/>
    <property type="evidence" value="ECO:0007669"/>
    <property type="project" value="TreeGrafter"/>
</dbReference>
<dbReference type="PANTHER" id="PTHR13483">
    <property type="entry name" value="BOX C_D SNORNA PROTEIN 1-RELATED"/>
    <property type="match status" value="1"/>
</dbReference>
<dbReference type="InterPro" id="IPR007529">
    <property type="entry name" value="Znf_HIT"/>
</dbReference>
<keyword evidence="1" id="KW-0479">Metal-binding</keyword>
<feature type="domain" description="HIT-type" evidence="6">
    <location>
        <begin position="4"/>
        <end position="36"/>
    </location>
</feature>